<dbReference type="AlphaFoldDB" id="A0AAP0K5U6"/>
<sequence length="116" mass="13704">MAREGRRITEMAWDGRRTVEMAQEYIYLTEQELDQWIEQKDQEIEEEMKSILQKITMETVSAIPLKSIEVNVVTSIEDYWNETVDKFEVSSSEPDISIAKVEEENEMKLEVIFVRP</sequence>
<name>A0AAP0K5U6_9MAGN</name>
<gene>
    <name evidence="1" type="ORF">Sjap_005165</name>
</gene>
<organism evidence="1 2">
    <name type="scientific">Stephania japonica</name>
    <dbReference type="NCBI Taxonomy" id="461633"/>
    <lineage>
        <taxon>Eukaryota</taxon>
        <taxon>Viridiplantae</taxon>
        <taxon>Streptophyta</taxon>
        <taxon>Embryophyta</taxon>
        <taxon>Tracheophyta</taxon>
        <taxon>Spermatophyta</taxon>
        <taxon>Magnoliopsida</taxon>
        <taxon>Ranunculales</taxon>
        <taxon>Menispermaceae</taxon>
        <taxon>Menispermoideae</taxon>
        <taxon>Cissampelideae</taxon>
        <taxon>Stephania</taxon>
    </lineage>
</organism>
<protein>
    <submittedName>
        <fullName evidence="1">Uncharacterized protein</fullName>
    </submittedName>
</protein>
<comment type="caution">
    <text evidence="1">The sequence shown here is derived from an EMBL/GenBank/DDBJ whole genome shotgun (WGS) entry which is preliminary data.</text>
</comment>
<evidence type="ECO:0000313" key="2">
    <source>
        <dbReference type="Proteomes" id="UP001417504"/>
    </source>
</evidence>
<keyword evidence="2" id="KW-1185">Reference proteome</keyword>
<dbReference type="EMBL" id="JBBNAE010000002">
    <property type="protein sequence ID" value="KAK9145262.1"/>
    <property type="molecule type" value="Genomic_DNA"/>
</dbReference>
<proteinExistence type="predicted"/>
<dbReference type="Proteomes" id="UP001417504">
    <property type="component" value="Unassembled WGS sequence"/>
</dbReference>
<reference evidence="1 2" key="1">
    <citation type="submission" date="2024-01" db="EMBL/GenBank/DDBJ databases">
        <title>Genome assemblies of Stephania.</title>
        <authorList>
            <person name="Yang L."/>
        </authorList>
    </citation>
    <scope>NUCLEOTIDE SEQUENCE [LARGE SCALE GENOMIC DNA]</scope>
    <source>
        <strain evidence="1">QJT</strain>
        <tissue evidence="1">Leaf</tissue>
    </source>
</reference>
<accession>A0AAP0K5U6</accession>
<evidence type="ECO:0000313" key="1">
    <source>
        <dbReference type="EMBL" id="KAK9145262.1"/>
    </source>
</evidence>